<dbReference type="EMBL" id="AP025739">
    <property type="protein sequence ID" value="BDI28795.1"/>
    <property type="molecule type" value="Genomic_DNA"/>
</dbReference>
<name>A0A402CU07_9BACT</name>
<reference evidence="1 2" key="1">
    <citation type="journal article" date="2019" name="Int. J. Syst. Evol. Microbiol.">
        <title>Capsulimonas corticalis gen. nov., sp. nov., an aerobic capsulated bacterium, of a novel bacterial order, Capsulimonadales ord. nov., of the class Armatimonadia of the phylum Armatimonadetes.</title>
        <authorList>
            <person name="Li J."/>
            <person name="Kudo C."/>
            <person name="Tonouchi A."/>
        </authorList>
    </citation>
    <scope>NUCLEOTIDE SEQUENCE [LARGE SCALE GENOMIC DNA]</scope>
    <source>
        <strain evidence="1 2">AX-7</strain>
    </source>
</reference>
<dbReference type="InterPro" id="IPR043724">
    <property type="entry name" value="DUF5666"/>
</dbReference>
<organism evidence="1 2">
    <name type="scientific">Capsulimonas corticalis</name>
    <dbReference type="NCBI Taxonomy" id="2219043"/>
    <lineage>
        <taxon>Bacteria</taxon>
        <taxon>Bacillati</taxon>
        <taxon>Armatimonadota</taxon>
        <taxon>Armatimonadia</taxon>
        <taxon>Capsulimonadales</taxon>
        <taxon>Capsulimonadaceae</taxon>
        <taxon>Capsulimonas</taxon>
    </lineage>
</organism>
<evidence type="ECO:0000313" key="2">
    <source>
        <dbReference type="Proteomes" id="UP000287394"/>
    </source>
</evidence>
<dbReference type="AlphaFoldDB" id="A0A402CU07"/>
<accession>A0A402CU07</accession>
<sequence>MKTTLQSLISLACASFALAPLTALADVPAATPVAAAATPKAADNVQGKISSIDTAAKTITVTSHHGANTSTFAWDDATKILKTSEGALSDVKVGDTVRAYGAATPEAPTLTASHILIEPAITAGKHKTGPKSGFHRNHVEGVIATTTPTLTLTTPGGVTVTVTTTAETKVESVTAAAPSDLSAGVTVQARLKTAATPPVAATITIVPAHARRTANAK</sequence>
<gene>
    <name evidence="1" type="ORF">CCAX7_008460</name>
</gene>
<proteinExistence type="predicted"/>
<keyword evidence="2" id="KW-1185">Reference proteome</keyword>
<evidence type="ECO:0000313" key="1">
    <source>
        <dbReference type="EMBL" id="BDI28795.1"/>
    </source>
</evidence>
<dbReference type="Proteomes" id="UP000287394">
    <property type="component" value="Chromosome"/>
</dbReference>
<protein>
    <submittedName>
        <fullName evidence="1">Uncharacterized protein</fullName>
    </submittedName>
</protein>
<dbReference type="KEGG" id="ccot:CCAX7_008460"/>
<dbReference type="Pfam" id="PF18914">
    <property type="entry name" value="DUF5666"/>
    <property type="match status" value="1"/>
</dbReference>
<dbReference type="RefSeq" id="WP_119320854.1">
    <property type="nucleotide sequence ID" value="NZ_AP025739.1"/>
</dbReference>